<evidence type="ECO:0000313" key="1">
    <source>
        <dbReference type="EMBL" id="PCI98179.1"/>
    </source>
</evidence>
<sequence>MKHSRLIENYHNIFNTLQLDELHDLLTSDFYFKNPRIEIFGRENYIQYSKENLSIYTTELLSLKANSDNEYIREYYLTFLNSSLKYSDRLHIFETLTIKDGLISSSILSYEIDHVSNSAKDLMTDASMPYDPSV</sequence>
<proteinExistence type="predicted"/>
<name>A0A2A4YUK1_9PROT</name>
<reference key="1">
    <citation type="submission" date="2017-08" db="EMBL/GenBank/DDBJ databases">
        <title>A dynamic microbial community with high functional redundancy inhabits the cold, oxic subseafloor aquifer.</title>
        <authorList>
            <person name="Tully B.J."/>
            <person name="Wheat C.G."/>
            <person name="Glazer B.T."/>
            <person name="Huber J.A."/>
        </authorList>
    </citation>
    <scope>NUCLEOTIDE SEQUENCE [LARGE SCALE GENOMIC DNA]</scope>
</reference>
<protein>
    <recommendedName>
        <fullName evidence="2">SnoaL-like domain-containing protein</fullName>
    </recommendedName>
</protein>
<comment type="caution">
    <text evidence="1">The sequence shown here is derived from an EMBL/GenBank/DDBJ whole genome shotgun (WGS) entry which is preliminary data.</text>
</comment>
<dbReference type="EMBL" id="NVUS01000023">
    <property type="protein sequence ID" value="PCI98179.1"/>
    <property type="molecule type" value="Genomic_DNA"/>
</dbReference>
<dbReference type="InterPro" id="IPR032710">
    <property type="entry name" value="NTF2-like_dom_sf"/>
</dbReference>
<gene>
    <name evidence="1" type="ORF">COB13_14060</name>
</gene>
<dbReference type="Gene3D" id="3.10.450.50">
    <property type="match status" value="1"/>
</dbReference>
<dbReference type="SUPFAM" id="SSF54427">
    <property type="entry name" value="NTF2-like"/>
    <property type="match status" value="1"/>
</dbReference>
<organism evidence="1">
    <name type="scientific">OCS116 cluster bacterium</name>
    <dbReference type="NCBI Taxonomy" id="2030921"/>
    <lineage>
        <taxon>Bacteria</taxon>
        <taxon>Pseudomonadati</taxon>
        <taxon>Pseudomonadota</taxon>
        <taxon>Alphaproteobacteria</taxon>
        <taxon>OCS116 cluster</taxon>
    </lineage>
</organism>
<dbReference type="AlphaFoldDB" id="A0A2A4YUK1"/>
<accession>A0A2A4YUK1</accession>
<evidence type="ECO:0008006" key="2">
    <source>
        <dbReference type="Google" id="ProtNLM"/>
    </source>
</evidence>
<reference evidence="1" key="2">
    <citation type="journal article" date="2018" name="ISME J.">
        <title>A dynamic microbial community with high functional redundancy inhabits the cold, oxic subseafloor aquifer.</title>
        <authorList>
            <person name="Tully B.J."/>
            <person name="Wheat C.G."/>
            <person name="Glazer B.T."/>
            <person name="Huber J.A."/>
        </authorList>
    </citation>
    <scope>NUCLEOTIDE SEQUENCE</scope>
    <source>
        <strain evidence="1">NORP83</strain>
    </source>
</reference>